<keyword evidence="2" id="KW-1185">Reference proteome</keyword>
<protein>
    <submittedName>
        <fullName evidence="1">Uncharacterized protein</fullName>
    </submittedName>
</protein>
<name>A0A290Z4I5_9PSEU</name>
<organism evidence="1 2">
    <name type="scientific">Actinosynnema pretiosum</name>
    <dbReference type="NCBI Taxonomy" id="42197"/>
    <lineage>
        <taxon>Bacteria</taxon>
        <taxon>Bacillati</taxon>
        <taxon>Actinomycetota</taxon>
        <taxon>Actinomycetes</taxon>
        <taxon>Pseudonocardiales</taxon>
        <taxon>Pseudonocardiaceae</taxon>
        <taxon>Actinosynnema</taxon>
    </lineage>
</organism>
<dbReference type="EMBL" id="CP023445">
    <property type="protein sequence ID" value="ATE53961.1"/>
    <property type="molecule type" value="Genomic_DNA"/>
</dbReference>
<sequence>MADHTYRVMVRGRFADLDETGRARLLAEAGEHDVLRGGFSDEGALSYDAKLDFFSFRVQVRAAEDAGDRAVSERGMALAGRAVDALGVDFRDMRATVTDVDLIKVKRKR</sequence>
<dbReference type="Proteomes" id="UP000218505">
    <property type="component" value="Chromosome"/>
</dbReference>
<proteinExistence type="predicted"/>
<reference evidence="1" key="1">
    <citation type="submission" date="2017-09" db="EMBL/GenBank/DDBJ databases">
        <title>Complete Genome Sequence of ansamitocin-producing Bacterium Actinosynnema pretiosum X47.</title>
        <authorList>
            <person name="Cao G."/>
            <person name="Zong G."/>
            <person name="Zhong C."/>
            <person name="Fu J."/>
        </authorList>
    </citation>
    <scope>NUCLEOTIDE SEQUENCE [LARGE SCALE GENOMIC DNA]</scope>
    <source>
        <strain evidence="1">X47</strain>
    </source>
</reference>
<dbReference type="AlphaFoldDB" id="A0A290Z4I5"/>
<dbReference type="Pfam" id="PF19707">
    <property type="entry name" value="DUF6204"/>
    <property type="match status" value="1"/>
</dbReference>
<gene>
    <name evidence="1" type="ORF">CNX65_12175</name>
</gene>
<accession>A0A290Z4I5</accession>
<dbReference type="RefSeq" id="WP_096492887.1">
    <property type="nucleotide sequence ID" value="NZ_CP023445.1"/>
</dbReference>
<dbReference type="InterPro" id="IPR045778">
    <property type="entry name" value="DUF6204"/>
</dbReference>
<evidence type="ECO:0000313" key="1">
    <source>
        <dbReference type="EMBL" id="ATE53961.1"/>
    </source>
</evidence>
<evidence type="ECO:0000313" key="2">
    <source>
        <dbReference type="Proteomes" id="UP000218505"/>
    </source>
</evidence>
<dbReference type="KEGG" id="apre:CNX65_12175"/>